<evidence type="ECO:0000313" key="2">
    <source>
        <dbReference type="EMBL" id="OAD77669.1"/>
    </source>
</evidence>
<dbReference type="RefSeq" id="XP_018295709.1">
    <property type="nucleotide sequence ID" value="XM_018440699.1"/>
</dbReference>
<keyword evidence="3" id="KW-1185">Reference proteome</keyword>
<feature type="region of interest" description="Disordered" evidence="1">
    <location>
        <begin position="138"/>
        <end position="193"/>
    </location>
</feature>
<feature type="compositionally biased region" description="Acidic residues" evidence="1">
    <location>
        <begin position="161"/>
        <end position="180"/>
    </location>
</feature>
<protein>
    <submittedName>
        <fullName evidence="2">Uncharacterized protein</fullName>
    </submittedName>
</protein>
<gene>
    <name evidence="2" type="ORF">PHYBLDRAFT_60797</name>
</gene>
<sequence>MKRATSSESNNPTKKQTVHRGRWNYKRELTLMLAYNKYHSYSQPHYNTTAAWQNIIVAVNAVKSDDLNPLNETLMDLPQDERHLQATPMLKTALGRATYQAMREEDAYKDRKMLDEKRGLAKKKSDKRRGDELMHMALYGTKGSKTDSTTKTSSEQHGDTVENEDVDEDYDEDEEDEDEGSVTASNYGNDGHFDTPMNKKVLNILEMQELLLDKQELFMEKQETFNCKFALLLQQLVEKHCVYVDRTDKLP</sequence>
<feature type="region of interest" description="Disordered" evidence="1">
    <location>
        <begin position="1"/>
        <end position="20"/>
    </location>
</feature>
<dbReference type="VEuPathDB" id="FungiDB:PHYBLDRAFT_60797"/>
<evidence type="ECO:0000256" key="1">
    <source>
        <dbReference type="SAM" id="MobiDB-lite"/>
    </source>
</evidence>
<dbReference type="Proteomes" id="UP000077315">
    <property type="component" value="Unassembled WGS sequence"/>
</dbReference>
<dbReference type="OrthoDB" id="10624405at2759"/>
<dbReference type="InParanoid" id="A0A167PCM2"/>
<dbReference type="GeneID" id="29001605"/>
<proteinExistence type="predicted"/>
<accession>A0A167PCM2</accession>
<dbReference type="EMBL" id="KV440974">
    <property type="protein sequence ID" value="OAD77669.1"/>
    <property type="molecule type" value="Genomic_DNA"/>
</dbReference>
<feature type="compositionally biased region" description="Polar residues" evidence="1">
    <location>
        <begin position="1"/>
        <end position="15"/>
    </location>
</feature>
<organism evidence="2 3">
    <name type="scientific">Phycomyces blakesleeanus (strain ATCC 8743b / DSM 1359 / FGSC 10004 / NBRC 33097 / NRRL 1555)</name>
    <dbReference type="NCBI Taxonomy" id="763407"/>
    <lineage>
        <taxon>Eukaryota</taxon>
        <taxon>Fungi</taxon>
        <taxon>Fungi incertae sedis</taxon>
        <taxon>Mucoromycota</taxon>
        <taxon>Mucoromycotina</taxon>
        <taxon>Mucoromycetes</taxon>
        <taxon>Mucorales</taxon>
        <taxon>Phycomycetaceae</taxon>
        <taxon>Phycomyces</taxon>
    </lineage>
</organism>
<evidence type="ECO:0000313" key="3">
    <source>
        <dbReference type="Proteomes" id="UP000077315"/>
    </source>
</evidence>
<reference evidence="3" key="1">
    <citation type="submission" date="2015-06" db="EMBL/GenBank/DDBJ databases">
        <title>Expansion of signal transduction pathways in fungi by whole-genome duplication.</title>
        <authorList>
            <consortium name="DOE Joint Genome Institute"/>
            <person name="Corrochano L.M."/>
            <person name="Kuo A."/>
            <person name="Marcet-Houben M."/>
            <person name="Polaino S."/>
            <person name="Salamov A."/>
            <person name="Villalobos J.M."/>
            <person name="Alvarez M.I."/>
            <person name="Avalos J."/>
            <person name="Benito E.P."/>
            <person name="Benoit I."/>
            <person name="Burger G."/>
            <person name="Camino L.P."/>
            <person name="Canovas D."/>
            <person name="Cerda-Olmedo E."/>
            <person name="Cheng J.-F."/>
            <person name="Dominguez A."/>
            <person name="Elias M."/>
            <person name="Eslava A.P."/>
            <person name="Glaser F."/>
            <person name="Grimwood J."/>
            <person name="Gutierrez G."/>
            <person name="Heitman J."/>
            <person name="Henrissat B."/>
            <person name="Iturriaga E.A."/>
            <person name="Lang B.F."/>
            <person name="Lavin J.L."/>
            <person name="Lee S."/>
            <person name="Li W."/>
            <person name="Lindquist E."/>
            <person name="Lopez-Garcia S."/>
            <person name="Luque E.M."/>
            <person name="Marcos A.T."/>
            <person name="Martin J."/>
            <person name="McCluskey K."/>
            <person name="Medina H.R."/>
            <person name="Miralles-Duran A."/>
            <person name="Miyazaki A."/>
            <person name="Munoz-Torres E."/>
            <person name="Oguiza J.A."/>
            <person name="Ohm R."/>
            <person name="Olmedo M."/>
            <person name="Orejas M."/>
            <person name="Ortiz-Castellanos L."/>
            <person name="Pisabarro A.G."/>
            <person name="Rodriguez-Romero J."/>
            <person name="Ruiz-Herrera J."/>
            <person name="Ruiz-Vazquez R."/>
            <person name="Sanz C."/>
            <person name="Schackwitz W."/>
            <person name="Schmutz J."/>
            <person name="Shahriari M."/>
            <person name="Shelest E."/>
            <person name="Silva-Franco F."/>
            <person name="Soanes D."/>
            <person name="Syed K."/>
            <person name="Tagua V.G."/>
            <person name="Talbot N.J."/>
            <person name="Thon M."/>
            <person name="De vries R.P."/>
            <person name="Wiebenga A."/>
            <person name="Yadav J.S."/>
            <person name="Braun E.L."/>
            <person name="Baker S."/>
            <person name="Garre V."/>
            <person name="Horwitz B."/>
            <person name="Torres-Martinez S."/>
            <person name="Idnurm A."/>
            <person name="Herrera-Estrella A."/>
            <person name="Gabaldon T."/>
            <person name="Grigoriev I.V."/>
        </authorList>
    </citation>
    <scope>NUCLEOTIDE SEQUENCE [LARGE SCALE GENOMIC DNA]</scope>
    <source>
        <strain evidence="3">NRRL 1555(-)</strain>
    </source>
</reference>
<name>A0A167PCM2_PHYB8</name>
<dbReference type="AlphaFoldDB" id="A0A167PCM2"/>
<feature type="compositionally biased region" description="Low complexity" evidence="1">
    <location>
        <begin position="140"/>
        <end position="153"/>
    </location>
</feature>